<protein>
    <recommendedName>
        <fullName evidence="4">Fumarylacetoacetase-like C-terminal domain-containing protein</fullName>
    </recommendedName>
</protein>
<feature type="region of interest" description="Disordered" evidence="3">
    <location>
        <begin position="74"/>
        <end position="102"/>
    </location>
</feature>
<dbReference type="OrthoDB" id="411064at2759"/>
<evidence type="ECO:0000256" key="1">
    <source>
        <dbReference type="ARBA" id="ARBA00010211"/>
    </source>
</evidence>
<dbReference type="EMBL" id="MU006224">
    <property type="protein sequence ID" value="KAF2827185.1"/>
    <property type="molecule type" value="Genomic_DNA"/>
</dbReference>
<keyword evidence="6" id="KW-1185">Reference proteome</keyword>
<evidence type="ECO:0000313" key="5">
    <source>
        <dbReference type="EMBL" id="KAF2827185.1"/>
    </source>
</evidence>
<dbReference type="AlphaFoldDB" id="A0A6A7A3Q2"/>
<dbReference type="GO" id="GO:0046872">
    <property type="term" value="F:metal ion binding"/>
    <property type="evidence" value="ECO:0007669"/>
    <property type="project" value="UniProtKB-KW"/>
</dbReference>
<proteinExistence type="inferred from homology"/>
<name>A0A6A7A3Q2_9PLEO</name>
<reference evidence="5" key="1">
    <citation type="journal article" date="2020" name="Stud. Mycol.">
        <title>101 Dothideomycetes genomes: a test case for predicting lifestyles and emergence of pathogens.</title>
        <authorList>
            <person name="Haridas S."/>
            <person name="Albert R."/>
            <person name="Binder M."/>
            <person name="Bloem J."/>
            <person name="Labutti K."/>
            <person name="Salamov A."/>
            <person name="Andreopoulos B."/>
            <person name="Baker S."/>
            <person name="Barry K."/>
            <person name="Bills G."/>
            <person name="Bluhm B."/>
            <person name="Cannon C."/>
            <person name="Castanera R."/>
            <person name="Culley D."/>
            <person name="Daum C."/>
            <person name="Ezra D."/>
            <person name="Gonzalez J."/>
            <person name="Henrissat B."/>
            <person name="Kuo A."/>
            <person name="Liang C."/>
            <person name="Lipzen A."/>
            <person name="Lutzoni F."/>
            <person name="Magnuson J."/>
            <person name="Mondo S."/>
            <person name="Nolan M."/>
            <person name="Ohm R."/>
            <person name="Pangilinan J."/>
            <person name="Park H.-J."/>
            <person name="Ramirez L."/>
            <person name="Alfaro M."/>
            <person name="Sun H."/>
            <person name="Tritt A."/>
            <person name="Yoshinaga Y."/>
            <person name="Zwiers L.-H."/>
            <person name="Turgeon B."/>
            <person name="Goodwin S."/>
            <person name="Spatafora J."/>
            <person name="Crous P."/>
            <person name="Grigoriev I."/>
        </authorList>
    </citation>
    <scope>NUCLEOTIDE SEQUENCE</scope>
    <source>
        <strain evidence="5">CBS 113818</strain>
    </source>
</reference>
<dbReference type="Gene3D" id="3.90.850.10">
    <property type="entry name" value="Fumarylacetoacetase-like, C-terminal domain"/>
    <property type="match status" value="1"/>
</dbReference>
<dbReference type="Pfam" id="PF01557">
    <property type="entry name" value="FAA_hydrolase"/>
    <property type="match status" value="1"/>
</dbReference>
<feature type="compositionally biased region" description="Polar residues" evidence="3">
    <location>
        <begin position="74"/>
        <end position="86"/>
    </location>
</feature>
<evidence type="ECO:0000256" key="2">
    <source>
        <dbReference type="ARBA" id="ARBA00022723"/>
    </source>
</evidence>
<dbReference type="InterPro" id="IPR011234">
    <property type="entry name" value="Fumarylacetoacetase-like_C"/>
</dbReference>
<feature type="domain" description="Fumarylacetoacetase-like C-terminal" evidence="4">
    <location>
        <begin position="7"/>
        <end position="100"/>
    </location>
</feature>
<evidence type="ECO:0000259" key="4">
    <source>
        <dbReference type="Pfam" id="PF01557"/>
    </source>
</evidence>
<dbReference type="GO" id="GO:0018773">
    <property type="term" value="F:acetylpyruvate hydrolase activity"/>
    <property type="evidence" value="ECO:0007669"/>
    <property type="project" value="TreeGrafter"/>
</dbReference>
<keyword evidence="2" id="KW-0479">Metal-binding</keyword>
<dbReference type="SUPFAM" id="SSF56529">
    <property type="entry name" value="FAH"/>
    <property type="match status" value="1"/>
</dbReference>
<comment type="similarity">
    <text evidence="1">Belongs to the FAH family.</text>
</comment>
<evidence type="ECO:0000313" key="6">
    <source>
        <dbReference type="Proteomes" id="UP000799424"/>
    </source>
</evidence>
<dbReference type="PANTHER" id="PTHR11820">
    <property type="entry name" value="ACYLPYRUVASE"/>
    <property type="match status" value="1"/>
</dbReference>
<sequence length="113" mass="12406">MAITPYPVIFTKPPDALAGPFEDIPINEECKLMDYQAELCFVIGKNCKNVTEGGDVMQYILGYTAGKDLSSRYWQQPKRSGNQHGSAKSFDKSAPIGPSSLLPTLFATLTDCR</sequence>
<gene>
    <name evidence="5" type="ORF">CC86DRAFT_439547</name>
</gene>
<dbReference type="InterPro" id="IPR036663">
    <property type="entry name" value="Fumarylacetoacetase_C_sf"/>
</dbReference>
<accession>A0A6A7A3Q2</accession>
<dbReference type="Proteomes" id="UP000799424">
    <property type="component" value="Unassembled WGS sequence"/>
</dbReference>
<dbReference type="PANTHER" id="PTHR11820:SF7">
    <property type="entry name" value="ACYLPYRUVASE FAHD1, MITOCHONDRIAL"/>
    <property type="match status" value="1"/>
</dbReference>
<evidence type="ECO:0000256" key="3">
    <source>
        <dbReference type="SAM" id="MobiDB-lite"/>
    </source>
</evidence>
<organism evidence="5 6">
    <name type="scientific">Ophiobolus disseminans</name>
    <dbReference type="NCBI Taxonomy" id="1469910"/>
    <lineage>
        <taxon>Eukaryota</taxon>
        <taxon>Fungi</taxon>
        <taxon>Dikarya</taxon>
        <taxon>Ascomycota</taxon>
        <taxon>Pezizomycotina</taxon>
        <taxon>Dothideomycetes</taxon>
        <taxon>Pleosporomycetidae</taxon>
        <taxon>Pleosporales</taxon>
        <taxon>Pleosporineae</taxon>
        <taxon>Phaeosphaeriaceae</taxon>
        <taxon>Ophiobolus</taxon>
    </lineage>
</organism>